<accession>A0ABT0Y350</accession>
<evidence type="ECO:0000313" key="2">
    <source>
        <dbReference type="Proteomes" id="UP001523216"/>
    </source>
</evidence>
<gene>
    <name evidence="1" type="ORF">LXN57_23005</name>
</gene>
<comment type="caution">
    <text evidence="1">The sequence shown here is derived from an EMBL/GenBank/DDBJ whole genome shotgun (WGS) entry which is preliminary data.</text>
</comment>
<dbReference type="EMBL" id="JAMQOL010000032">
    <property type="protein sequence ID" value="MCM4080455.1"/>
    <property type="molecule type" value="Genomic_DNA"/>
</dbReference>
<keyword evidence="2" id="KW-1185">Reference proteome</keyword>
<name>A0ABT0Y350_9ACTN</name>
<dbReference type="RefSeq" id="WP_251800249.1">
    <property type="nucleotide sequence ID" value="NZ_JAMQOL010000032.1"/>
</dbReference>
<protein>
    <submittedName>
        <fullName evidence="1">Uncharacterized protein</fullName>
    </submittedName>
</protein>
<organism evidence="1 2">
    <name type="scientific">Paractinoplanes hotanensis</name>
    <dbReference type="NCBI Taxonomy" id="2906497"/>
    <lineage>
        <taxon>Bacteria</taxon>
        <taxon>Bacillati</taxon>
        <taxon>Actinomycetota</taxon>
        <taxon>Actinomycetes</taxon>
        <taxon>Micromonosporales</taxon>
        <taxon>Micromonosporaceae</taxon>
        <taxon>Paractinoplanes</taxon>
    </lineage>
</organism>
<dbReference type="Proteomes" id="UP001523216">
    <property type="component" value="Unassembled WGS sequence"/>
</dbReference>
<proteinExistence type="predicted"/>
<sequence>MDIHVPELLFPLSWSPAPESWAYKEGVLTVAGPLARTRGFLPWATVAHGVS</sequence>
<reference evidence="1 2" key="1">
    <citation type="submission" date="2022-06" db="EMBL/GenBank/DDBJ databases">
        <title>Actinoplanes abujensis sp. nov., isolated from Nigerian arid soil.</title>
        <authorList>
            <person name="Ding P."/>
        </authorList>
    </citation>
    <scope>NUCLEOTIDE SEQUENCE [LARGE SCALE GENOMIC DNA]</scope>
    <source>
        <strain evidence="2">TRM88002</strain>
    </source>
</reference>
<evidence type="ECO:0000313" key="1">
    <source>
        <dbReference type="EMBL" id="MCM4080455.1"/>
    </source>
</evidence>